<keyword evidence="3" id="KW-1185">Reference proteome</keyword>
<gene>
    <name evidence="2" type="ORF">BDD21_0862</name>
</gene>
<evidence type="ECO:0000256" key="1">
    <source>
        <dbReference type="SAM" id="MobiDB-lite"/>
    </source>
</evidence>
<dbReference type="InterPro" id="IPR011518">
    <property type="entry name" value="Transposase_36"/>
</dbReference>
<comment type="caution">
    <text evidence="2">The sequence shown here is derived from an EMBL/GenBank/DDBJ whole genome shotgun (WGS) entry which is preliminary data.</text>
</comment>
<name>A0A495V4L6_9GAMM</name>
<dbReference type="Proteomes" id="UP000274556">
    <property type="component" value="Unassembled WGS sequence"/>
</dbReference>
<dbReference type="NCBIfam" id="NF033519">
    <property type="entry name" value="transpos_ISAzo13"/>
    <property type="match status" value="1"/>
</dbReference>
<proteinExistence type="predicted"/>
<dbReference type="EMBL" id="RBXL01000001">
    <property type="protein sequence ID" value="RKT43525.1"/>
    <property type="molecule type" value="Genomic_DNA"/>
</dbReference>
<protein>
    <submittedName>
        <fullName evidence="2">DDE family transposase</fullName>
    </submittedName>
</protein>
<evidence type="ECO:0000313" key="2">
    <source>
        <dbReference type="EMBL" id="RKT43525.1"/>
    </source>
</evidence>
<dbReference type="OrthoDB" id="9781031at2"/>
<evidence type="ECO:0000313" key="3">
    <source>
        <dbReference type="Proteomes" id="UP000274556"/>
    </source>
</evidence>
<dbReference type="Pfam" id="PF07592">
    <property type="entry name" value="DDE_Tnp_ISAZ013"/>
    <property type="match status" value="1"/>
</dbReference>
<feature type="region of interest" description="Disordered" evidence="1">
    <location>
        <begin position="68"/>
        <end position="102"/>
    </location>
</feature>
<feature type="compositionally biased region" description="Basic and acidic residues" evidence="1">
    <location>
        <begin position="68"/>
        <end position="83"/>
    </location>
</feature>
<sequence>MNEFPGYGAAHEETMRMFSRTLDEDHRRRYAAIEALKIGFGGITYVARVLGMSRRTLYTGIRELEQLREDDPDHPRRPSGDAKRVRRPGGGRPPITERKPQLESTLHEVLEVHSAGSPTDERVRWTDLKPLQLAHRLLEHGFEISRNTAAALLDRAGFRRRALRKELITGVVDPKARDEQFRHIAALRRLARRRGIPVFSIDTKKKELLGTLHRPGQSYSTAPQTVFDHDFRHLADGVLVPHGVYDVRANVGFITLGTSRETSAFVCDAIALAWTVLFRAMYPNATELLLLLDCGGANAARSLRFKEDLIDLARRLGVRLRIAHYPPYTSKWNPIEHRLFSQVERSWRGVMLDSPETALRTVEQTRTQTGLNVTARILDATYEIGRTCSDTFRDVKDRFIRHDCVNGQWNYLVDPNGFAY</sequence>
<dbReference type="RefSeq" id="WP_120796086.1">
    <property type="nucleotide sequence ID" value="NZ_RBXL01000001.1"/>
</dbReference>
<reference evidence="2 3" key="1">
    <citation type="submission" date="2018-10" db="EMBL/GenBank/DDBJ databases">
        <title>Genomic Encyclopedia of Archaeal and Bacterial Type Strains, Phase II (KMG-II): from individual species to whole genera.</title>
        <authorList>
            <person name="Goeker M."/>
        </authorList>
    </citation>
    <scope>NUCLEOTIDE SEQUENCE [LARGE SCALE GENOMIC DNA]</scope>
    <source>
        <strain evidence="2 3">DSM 235</strain>
    </source>
</reference>
<dbReference type="AlphaFoldDB" id="A0A495V4L6"/>
<accession>A0A495V4L6</accession>
<organism evidence="2 3">
    <name type="scientific">Thiocapsa rosea</name>
    <dbReference type="NCBI Taxonomy" id="69360"/>
    <lineage>
        <taxon>Bacteria</taxon>
        <taxon>Pseudomonadati</taxon>
        <taxon>Pseudomonadota</taxon>
        <taxon>Gammaproteobacteria</taxon>
        <taxon>Chromatiales</taxon>
        <taxon>Chromatiaceae</taxon>
        <taxon>Thiocapsa</taxon>
    </lineage>
</organism>